<keyword evidence="4" id="KW-0804">Transcription</keyword>
<feature type="domain" description="RNA polymerase sigma-70 region 2" evidence="5">
    <location>
        <begin position="28"/>
        <end position="92"/>
    </location>
</feature>
<dbReference type="InterPro" id="IPR014327">
    <property type="entry name" value="RNA_pol_sigma70_bacteroid"/>
</dbReference>
<dbReference type="NCBIfam" id="TIGR02937">
    <property type="entry name" value="sigma70-ECF"/>
    <property type="match status" value="1"/>
</dbReference>
<organism evidence="7 8">
    <name type="scientific">Sphingobacterium anhuiense</name>
    <dbReference type="NCBI Taxonomy" id="493780"/>
    <lineage>
        <taxon>Bacteria</taxon>
        <taxon>Pseudomonadati</taxon>
        <taxon>Bacteroidota</taxon>
        <taxon>Sphingobacteriia</taxon>
        <taxon>Sphingobacteriales</taxon>
        <taxon>Sphingobacteriaceae</taxon>
        <taxon>Sphingobacterium</taxon>
    </lineage>
</organism>
<keyword evidence="3" id="KW-0731">Sigma factor</keyword>
<evidence type="ECO:0000256" key="2">
    <source>
        <dbReference type="ARBA" id="ARBA00023015"/>
    </source>
</evidence>
<evidence type="ECO:0000256" key="1">
    <source>
        <dbReference type="ARBA" id="ARBA00010641"/>
    </source>
</evidence>
<reference evidence="8" key="1">
    <citation type="journal article" date="2019" name="Int. J. Syst. Evol. Microbiol.">
        <title>The Global Catalogue of Microorganisms (GCM) 10K type strain sequencing project: providing services to taxonomists for standard genome sequencing and annotation.</title>
        <authorList>
            <consortium name="The Broad Institute Genomics Platform"/>
            <consortium name="The Broad Institute Genome Sequencing Center for Infectious Disease"/>
            <person name="Wu L."/>
            <person name="Ma J."/>
        </authorList>
    </citation>
    <scope>NUCLEOTIDE SEQUENCE [LARGE SCALE GENOMIC DNA]</scope>
    <source>
        <strain evidence="8">KCTC 22209</strain>
    </source>
</reference>
<comment type="similarity">
    <text evidence="1">Belongs to the sigma-70 factor family. ECF subfamily.</text>
</comment>
<dbReference type="InterPro" id="IPR014284">
    <property type="entry name" value="RNA_pol_sigma-70_dom"/>
</dbReference>
<dbReference type="InterPro" id="IPR000792">
    <property type="entry name" value="Tscrpt_reg_LuxR_C"/>
</dbReference>
<feature type="domain" description="RNA polymerase sigma factor 70 region 4 type 2" evidence="6">
    <location>
        <begin position="129"/>
        <end position="176"/>
    </location>
</feature>
<evidence type="ECO:0000313" key="8">
    <source>
        <dbReference type="Proteomes" id="UP001597509"/>
    </source>
</evidence>
<dbReference type="InterPro" id="IPR013324">
    <property type="entry name" value="RNA_pol_sigma_r3/r4-like"/>
</dbReference>
<dbReference type="InterPro" id="IPR013249">
    <property type="entry name" value="RNA_pol_sigma70_r4_t2"/>
</dbReference>
<keyword evidence="8" id="KW-1185">Reference proteome</keyword>
<dbReference type="RefSeq" id="WP_380922921.1">
    <property type="nucleotide sequence ID" value="NZ_JBHUPE010000007.1"/>
</dbReference>
<dbReference type="Pfam" id="PF08281">
    <property type="entry name" value="Sigma70_r4_2"/>
    <property type="match status" value="1"/>
</dbReference>
<dbReference type="InterPro" id="IPR039425">
    <property type="entry name" value="RNA_pol_sigma-70-like"/>
</dbReference>
<gene>
    <name evidence="7" type="ORF">ACFS6I_18645</name>
</gene>
<dbReference type="EMBL" id="JBHUPE010000007">
    <property type="protein sequence ID" value="MFD2905955.1"/>
    <property type="molecule type" value="Genomic_DNA"/>
</dbReference>
<evidence type="ECO:0000259" key="5">
    <source>
        <dbReference type="Pfam" id="PF04542"/>
    </source>
</evidence>
<dbReference type="Gene3D" id="1.10.10.10">
    <property type="entry name" value="Winged helix-like DNA-binding domain superfamily/Winged helix DNA-binding domain"/>
    <property type="match status" value="1"/>
</dbReference>
<evidence type="ECO:0000256" key="4">
    <source>
        <dbReference type="ARBA" id="ARBA00023163"/>
    </source>
</evidence>
<protein>
    <submittedName>
        <fullName evidence="7">RNA polymerase sigma factor</fullName>
    </submittedName>
</protein>
<dbReference type="Pfam" id="PF04542">
    <property type="entry name" value="Sigma70_r2"/>
    <property type="match status" value="1"/>
</dbReference>
<dbReference type="PANTHER" id="PTHR43133:SF46">
    <property type="entry name" value="RNA POLYMERASE SIGMA-70 FACTOR ECF SUBFAMILY"/>
    <property type="match status" value="1"/>
</dbReference>
<dbReference type="CDD" id="cd06171">
    <property type="entry name" value="Sigma70_r4"/>
    <property type="match status" value="1"/>
</dbReference>
<dbReference type="NCBIfam" id="TIGR02985">
    <property type="entry name" value="Sig70_bacteroi1"/>
    <property type="match status" value="1"/>
</dbReference>
<name>A0ABW5YZH0_9SPHI</name>
<dbReference type="InterPro" id="IPR036388">
    <property type="entry name" value="WH-like_DNA-bd_sf"/>
</dbReference>
<evidence type="ECO:0000313" key="7">
    <source>
        <dbReference type="EMBL" id="MFD2905955.1"/>
    </source>
</evidence>
<dbReference type="Proteomes" id="UP001597509">
    <property type="component" value="Unassembled WGS sequence"/>
</dbReference>
<evidence type="ECO:0000256" key="3">
    <source>
        <dbReference type="ARBA" id="ARBA00023082"/>
    </source>
</evidence>
<accession>A0ABW5YZH0</accession>
<proteinExistence type="inferred from homology"/>
<dbReference type="SUPFAM" id="SSF88659">
    <property type="entry name" value="Sigma3 and sigma4 domains of RNA polymerase sigma factors"/>
    <property type="match status" value="1"/>
</dbReference>
<dbReference type="PRINTS" id="PR00038">
    <property type="entry name" value="HTHLUXR"/>
</dbReference>
<comment type="caution">
    <text evidence="7">The sequence shown here is derived from an EMBL/GenBank/DDBJ whole genome shotgun (WGS) entry which is preliminary data.</text>
</comment>
<keyword evidence="2" id="KW-0805">Transcription regulation</keyword>
<dbReference type="InterPro" id="IPR007627">
    <property type="entry name" value="RNA_pol_sigma70_r2"/>
</dbReference>
<sequence>MKHIDGHNFEELLIRIGEGDQQAFAIIYDYYSADLIRHISKKISNPQTAEDILHDLFLSLWNNRAKIVEIVSLPAYLYSSCRYLMLAHFRQQLKQGNQQDIRDVDLFDDSLPLEDQLYYRYMLDTVANEVENLPEKCREVFKLSREEFLSNKEIAAKLNISESTVEKHINKAIKRLRAVTSHLFHVFLIF</sequence>
<dbReference type="InterPro" id="IPR013325">
    <property type="entry name" value="RNA_pol_sigma_r2"/>
</dbReference>
<dbReference type="PANTHER" id="PTHR43133">
    <property type="entry name" value="RNA POLYMERASE ECF-TYPE SIGMA FACTO"/>
    <property type="match status" value="1"/>
</dbReference>
<dbReference type="SUPFAM" id="SSF88946">
    <property type="entry name" value="Sigma2 domain of RNA polymerase sigma factors"/>
    <property type="match status" value="1"/>
</dbReference>
<dbReference type="Gene3D" id="1.10.1740.10">
    <property type="match status" value="1"/>
</dbReference>
<evidence type="ECO:0000259" key="6">
    <source>
        <dbReference type="Pfam" id="PF08281"/>
    </source>
</evidence>